<dbReference type="Pfam" id="PF12796">
    <property type="entry name" value="Ank_2"/>
    <property type="match status" value="1"/>
</dbReference>
<dbReference type="OrthoDB" id="539213at2759"/>
<dbReference type="InterPro" id="IPR036770">
    <property type="entry name" value="Ankyrin_rpt-contain_sf"/>
</dbReference>
<organism evidence="5 6">
    <name type="scientific">Plasmodiophora brassicae</name>
    <name type="common">Clubroot disease agent</name>
    <dbReference type="NCBI Taxonomy" id="37360"/>
    <lineage>
        <taxon>Eukaryota</taxon>
        <taxon>Sar</taxon>
        <taxon>Rhizaria</taxon>
        <taxon>Endomyxa</taxon>
        <taxon>Phytomyxea</taxon>
        <taxon>Plasmodiophorida</taxon>
        <taxon>Plasmodiophoridae</taxon>
        <taxon>Plasmodiophora</taxon>
    </lineage>
</organism>
<evidence type="ECO:0000256" key="1">
    <source>
        <dbReference type="ARBA" id="ARBA00022737"/>
    </source>
</evidence>
<keyword evidence="4" id="KW-0472">Membrane</keyword>
<feature type="transmembrane region" description="Helical" evidence="4">
    <location>
        <begin position="20"/>
        <end position="38"/>
    </location>
</feature>
<proteinExistence type="predicted"/>
<evidence type="ECO:0000313" key="6">
    <source>
        <dbReference type="Proteomes" id="UP000039324"/>
    </source>
</evidence>
<feature type="repeat" description="ANK" evidence="3">
    <location>
        <begin position="396"/>
        <end position="420"/>
    </location>
</feature>
<sequence length="445" mass="48766">QSAVRSPQSAAHSGAVVGRHPAFLIIGICSGIAIHYAARTRLTMTVELRYPRAVLSWIPLIVAVTYAIPNEVDLCLKDSPHVCRKVNTERAIAHSKLLLNLVNNEAIYLDIGLLELNKLADFIETVDPEQDEIKYWVSENIPDISVGIPMLAAAQLLQMESLAQRIIAMDFTWQDIAWVHDCTFLPQTHNQACRTIVKTRPAYKRLVGDAKTEQQHVIVRQVAEAFVNEEAKIDLVNNGHFKCGNNVLAWAVGMGDHADAVVEMLLHVPGIVADLPKNHKPGRPTPLQQAVLNGKAVVVEMLLGVPGIEVNAGAGTQLGTALHLCVDRKGYCVRPGPDNCRMAQVLIESGADVKALDELGRTPLHLVPRYPYEPDRINIATLLLEKGALVNAQVCKGETPLHHAAVRGRQDCFDLLVESGKVDSSLTDNEGMTAHEQLQARSFWA</sequence>
<keyword evidence="2 3" id="KW-0040">ANK repeat</keyword>
<evidence type="ECO:0000256" key="3">
    <source>
        <dbReference type="PROSITE-ProRule" id="PRU00023"/>
    </source>
</evidence>
<keyword evidence="4" id="KW-1133">Transmembrane helix</keyword>
<dbReference type="InterPro" id="IPR002110">
    <property type="entry name" value="Ankyrin_rpt"/>
</dbReference>
<accession>A0A0G4IHB7</accession>
<dbReference type="AlphaFoldDB" id="A0A0G4IHB7"/>
<protein>
    <submittedName>
        <fullName evidence="5">Uncharacterized protein</fullName>
    </submittedName>
</protein>
<feature type="transmembrane region" description="Helical" evidence="4">
    <location>
        <begin position="50"/>
        <end position="68"/>
    </location>
</feature>
<dbReference type="PANTHER" id="PTHR24198">
    <property type="entry name" value="ANKYRIN REPEAT AND PROTEIN KINASE DOMAIN-CONTAINING PROTEIN"/>
    <property type="match status" value="1"/>
</dbReference>
<evidence type="ECO:0000256" key="2">
    <source>
        <dbReference type="ARBA" id="ARBA00023043"/>
    </source>
</evidence>
<dbReference type="SUPFAM" id="SSF48403">
    <property type="entry name" value="Ankyrin repeat"/>
    <property type="match status" value="1"/>
</dbReference>
<dbReference type="STRING" id="37360.A0A0G4IHB7"/>
<dbReference type="SMART" id="SM00248">
    <property type="entry name" value="ANK"/>
    <property type="match status" value="5"/>
</dbReference>
<evidence type="ECO:0000256" key="4">
    <source>
        <dbReference type="SAM" id="Phobius"/>
    </source>
</evidence>
<dbReference type="PROSITE" id="PS50088">
    <property type="entry name" value="ANK_REPEAT"/>
    <property type="match status" value="1"/>
</dbReference>
<name>A0A0G4IHB7_PLABS</name>
<gene>
    <name evidence="5" type="ORF">PBRA_000376</name>
</gene>
<dbReference type="PROSITE" id="PS50297">
    <property type="entry name" value="ANK_REP_REGION"/>
    <property type="match status" value="1"/>
</dbReference>
<keyword evidence="1" id="KW-0677">Repeat</keyword>
<dbReference type="PANTHER" id="PTHR24198:SF165">
    <property type="entry name" value="ANKYRIN REPEAT-CONTAINING PROTEIN-RELATED"/>
    <property type="match status" value="1"/>
</dbReference>
<keyword evidence="4" id="KW-0812">Transmembrane</keyword>
<dbReference type="Proteomes" id="UP000039324">
    <property type="component" value="Unassembled WGS sequence"/>
</dbReference>
<dbReference type="EMBL" id="CDSF01000001">
    <property type="protein sequence ID" value="CEO94591.1"/>
    <property type="molecule type" value="Genomic_DNA"/>
</dbReference>
<feature type="non-terminal residue" evidence="5">
    <location>
        <position position="1"/>
    </location>
</feature>
<reference evidence="5 6" key="1">
    <citation type="submission" date="2015-02" db="EMBL/GenBank/DDBJ databases">
        <authorList>
            <person name="Chooi Y.-H."/>
        </authorList>
    </citation>
    <scope>NUCLEOTIDE SEQUENCE [LARGE SCALE GENOMIC DNA]</scope>
    <source>
        <strain evidence="5">E3</strain>
    </source>
</reference>
<dbReference type="Gene3D" id="1.25.40.20">
    <property type="entry name" value="Ankyrin repeat-containing domain"/>
    <property type="match status" value="2"/>
</dbReference>
<keyword evidence="6" id="KW-1185">Reference proteome</keyword>
<evidence type="ECO:0000313" key="5">
    <source>
        <dbReference type="EMBL" id="CEO94591.1"/>
    </source>
</evidence>